<dbReference type="InterPro" id="IPR049730">
    <property type="entry name" value="SNF2/RAD54-like_C"/>
</dbReference>
<dbReference type="PROSITE" id="PS51192">
    <property type="entry name" value="HELICASE_ATP_BIND_1"/>
    <property type="match status" value="1"/>
</dbReference>
<dbReference type="GO" id="GO:0005634">
    <property type="term" value="C:nucleus"/>
    <property type="evidence" value="ECO:0007669"/>
    <property type="project" value="TreeGrafter"/>
</dbReference>
<evidence type="ECO:0000256" key="3">
    <source>
        <dbReference type="ARBA" id="ARBA00022840"/>
    </source>
</evidence>
<keyword evidence="8" id="KW-1185">Reference proteome</keyword>
<dbReference type="CDD" id="cd18008">
    <property type="entry name" value="DEXDc_SHPRH-like"/>
    <property type="match status" value="1"/>
</dbReference>
<dbReference type="OrthoDB" id="423559at2759"/>
<feature type="domain" description="Helicase C-terminal" evidence="6">
    <location>
        <begin position="1168"/>
        <end position="1325"/>
    </location>
</feature>
<dbReference type="PROSITE" id="PS51194">
    <property type="entry name" value="HELICASE_CTER"/>
    <property type="match status" value="1"/>
</dbReference>
<dbReference type="VEuPathDB" id="FungiDB:BTJ68_13928"/>
<dbReference type="InParanoid" id="A0A1Z5SPK7"/>
<dbReference type="PANTHER" id="PTHR45626">
    <property type="entry name" value="TRANSCRIPTION TERMINATION FACTOR 2-RELATED"/>
    <property type="match status" value="1"/>
</dbReference>
<keyword evidence="1" id="KW-0547">Nucleotide-binding</keyword>
<proteinExistence type="predicted"/>
<feature type="domain" description="Helicase ATP-binding" evidence="5">
    <location>
        <begin position="637"/>
        <end position="827"/>
    </location>
</feature>
<feature type="region of interest" description="Disordered" evidence="4">
    <location>
        <begin position="281"/>
        <end position="469"/>
    </location>
</feature>
<dbReference type="InterPro" id="IPR050628">
    <property type="entry name" value="SNF2_RAD54_helicase_TF"/>
</dbReference>
<dbReference type="PANTHER" id="PTHR45626:SF14">
    <property type="entry name" value="ATP-DEPENDENT DNA HELICASE (EUROFUNG)"/>
    <property type="match status" value="1"/>
</dbReference>
<feature type="region of interest" description="Disordered" evidence="4">
    <location>
        <begin position="541"/>
        <end position="610"/>
    </location>
</feature>
<keyword evidence="3" id="KW-0067">ATP-binding</keyword>
<dbReference type="InterPro" id="IPR027417">
    <property type="entry name" value="P-loop_NTPase"/>
</dbReference>
<evidence type="ECO:0000313" key="7">
    <source>
        <dbReference type="EMBL" id="OTA22765.1"/>
    </source>
</evidence>
<keyword evidence="2" id="KW-0378">Hydrolase</keyword>
<evidence type="ECO:0000256" key="2">
    <source>
        <dbReference type="ARBA" id="ARBA00022801"/>
    </source>
</evidence>
<feature type="compositionally biased region" description="Basic and acidic residues" evidence="4">
    <location>
        <begin position="583"/>
        <end position="594"/>
    </location>
</feature>
<feature type="compositionally biased region" description="Polar residues" evidence="4">
    <location>
        <begin position="974"/>
        <end position="984"/>
    </location>
</feature>
<feature type="compositionally biased region" description="Pro residues" evidence="4">
    <location>
        <begin position="404"/>
        <end position="414"/>
    </location>
</feature>
<dbReference type="InterPro" id="IPR001650">
    <property type="entry name" value="Helicase_C-like"/>
</dbReference>
<dbReference type="STRING" id="1157616.A0A1Z5SPK7"/>
<dbReference type="FunFam" id="3.40.50.10810:FF:000053">
    <property type="entry name" value="SNF2 family helicase/ATPase, putative"/>
    <property type="match status" value="1"/>
</dbReference>
<dbReference type="Pfam" id="PF00271">
    <property type="entry name" value="Helicase_C"/>
    <property type="match status" value="1"/>
</dbReference>
<evidence type="ECO:0000259" key="6">
    <source>
        <dbReference type="PROSITE" id="PS51194"/>
    </source>
</evidence>
<feature type="compositionally biased region" description="Gly residues" evidence="4">
    <location>
        <begin position="1374"/>
        <end position="1384"/>
    </location>
</feature>
<organism evidence="7 8">
    <name type="scientific">Hortaea werneckii EXF-2000</name>
    <dbReference type="NCBI Taxonomy" id="1157616"/>
    <lineage>
        <taxon>Eukaryota</taxon>
        <taxon>Fungi</taxon>
        <taxon>Dikarya</taxon>
        <taxon>Ascomycota</taxon>
        <taxon>Pezizomycotina</taxon>
        <taxon>Dothideomycetes</taxon>
        <taxon>Dothideomycetidae</taxon>
        <taxon>Mycosphaerellales</taxon>
        <taxon>Teratosphaeriaceae</taxon>
        <taxon>Hortaea</taxon>
    </lineage>
</organism>
<dbReference type="InterPro" id="IPR021858">
    <property type="entry name" value="Fun_TF"/>
</dbReference>
<evidence type="ECO:0008006" key="9">
    <source>
        <dbReference type="Google" id="ProtNLM"/>
    </source>
</evidence>
<dbReference type="SMART" id="SM00487">
    <property type="entry name" value="DEXDc"/>
    <property type="match status" value="1"/>
</dbReference>
<feature type="compositionally biased region" description="Polar residues" evidence="4">
    <location>
        <begin position="418"/>
        <end position="428"/>
    </location>
</feature>
<gene>
    <name evidence="7" type="ORF">BTJ68_13928</name>
</gene>
<feature type="compositionally biased region" description="Basic and acidic residues" evidence="4">
    <location>
        <begin position="562"/>
        <end position="575"/>
    </location>
</feature>
<dbReference type="SUPFAM" id="SSF52540">
    <property type="entry name" value="P-loop containing nucleoside triphosphate hydrolases"/>
    <property type="match status" value="2"/>
</dbReference>
<dbReference type="GO" id="GO:0006281">
    <property type="term" value="P:DNA repair"/>
    <property type="evidence" value="ECO:0007669"/>
    <property type="project" value="TreeGrafter"/>
</dbReference>
<dbReference type="InterPro" id="IPR000330">
    <property type="entry name" value="SNF2_N"/>
</dbReference>
<dbReference type="InterPro" id="IPR038718">
    <property type="entry name" value="SNF2-like_sf"/>
</dbReference>
<reference evidence="7 8" key="1">
    <citation type="submission" date="2017-01" db="EMBL/GenBank/DDBJ databases">
        <title>The recent genome duplication of the halophilic yeast Hortaea werneckii: insights from long-read sequencing.</title>
        <authorList>
            <person name="Sinha S."/>
            <person name="Flibotte S."/>
            <person name="Neira M."/>
            <person name="Lenassi M."/>
            <person name="Gostincar C."/>
            <person name="Stajich J.E."/>
            <person name="Nislow C.E."/>
        </authorList>
    </citation>
    <scope>NUCLEOTIDE SEQUENCE [LARGE SCALE GENOMIC DNA]</scope>
    <source>
        <strain evidence="7 8">EXF-2000</strain>
    </source>
</reference>
<name>A0A1Z5SPK7_HORWE</name>
<dbReference type="GO" id="GO:0008094">
    <property type="term" value="F:ATP-dependent activity, acting on DNA"/>
    <property type="evidence" value="ECO:0007669"/>
    <property type="project" value="TreeGrafter"/>
</dbReference>
<evidence type="ECO:0000256" key="1">
    <source>
        <dbReference type="ARBA" id="ARBA00022741"/>
    </source>
</evidence>
<feature type="region of interest" description="Disordered" evidence="4">
    <location>
        <begin position="1032"/>
        <end position="1168"/>
    </location>
</feature>
<comment type="caution">
    <text evidence="7">The sequence shown here is derived from an EMBL/GenBank/DDBJ whole genome shotgun (WGS) entry which is preliminary data.</text>
</comment>
<evidence type="ECO:0000313" key="8">
    <source>
        <dbReference type="Proteomes" id="UP000194280"/>
    </source>
</evidence>
<dbReference type="GO" id="GO:0016787">
    <property type="term" value="F:hydrolase activity"/>
    <property type="evidence" value="ECO:0007669"/>
    <property type="project" value="UniProtKB-KW"/>
</dbReference>
<feature type="region of interest" description="Disordered" evidence="4">
    <location>
        <begin position="970"/>
        <end position="991"/>
    </location>
</feature>
<evidence type="ECO:0000256" key="4">
    <source>
        <dbReference type="SAM" id="MobiDB-lite"/>
    </source>
</evidence>
<dbReference type="Gene3D" id="3.40.50.10810">
    <property type="entry name" value="Tandem AAA-ATPase domain"/>
    <property type="match status" value="1"/>
</dbReference>
<feature type="compositionally biased region" description="Acidic residues" evidence="4">
    <location>
        <begin position="598"/>
        <end position="609"/>
    </location>
</feature>
<evidence type="ECO:0000259" key="5">
    <source>
        <dbReference type="PROSITE" id="PS51192"/>
    </source>
</evidence>
<dbReference type="CDD" id="cd18793">
    <property type="entry name" value="SF2_C_SNF"/>
    <property type="match status" value="1"/>
</dbReference>
<dbReference type="EMBL" id="MUNK01000344">
    <property type="protein sequence ID" value="OTA22765.1"/>
    <property type="molecule type" value="Genomic_DNA"/>
</dbReference>
<dbReference type="Proteomes" id="UP000194280">
    <property type="component" value="Unassembled WGS sequence"/>
</dbReference>
<dbReference type="Gene3D" id="3.40.50.300">
    <property type="entry name" value="P-loop containing nucleotide triphosphate hydrolases"/>
    <property type="match status" value="2"/>
</dbReference>
<feature type="compositionally biased region" description="Basic and acidic residues" evidence="4">
    <location>
        <begin position="1388"/>
        <end position="1398"/>
    </location>
</feature>
<dbReference type="Pfam" id="PF00176">
    <property type="entry name" value="SNF2-rel_dom"/>
    <property type="match status" value="1"/>
</dbReference>
<dbReference type="GO" id="GO:0005524">
    <property type="term" value="F:ATP binding"/>
    <property type="evidence" value="ECO:0007669"/>
    <property type="project" value="UniProtKB-KW"/>
</dbReference>
<accession>A0A1Z5SPK7</accession>
<feature type="compositionally biased region" description="Low complexity" evidence="4">
    <location>
        <begin position="285"/>
        <end position="298"/>
    </location>
</feature>
<feature type="region of interest" description="Disordered" evidence="4">
    <location>
        <begin position="1359"/>
        <end position="1398"/>
    </location>
</feature>
<feature type="compositionally biased region" description="Low complexity" evidence="4">
    <location>
        <begin position="356"/>
        <end position="392"/>
    </location>
</feature>
<feature type="compositionally biased region" description="Acidic residues" evidence="4">
    <location>
        <begin position="1059"/>
        <end position="1068"/>
    </location>
</feature>
<dbReference type="InterPro" id="IPR014001">
    <property type="entry name" value="Helicase_ATP-bd"/>
</dbReference>
<protein>
    <recommendedName>
        <fullName evidence="9">Helicase ATP-binding domain-containing protein</fullName>
    </recommendedName>
</protein>
<dbReference type="Pfam" id="PF11951">
    <property type="entry name" value="Fungal_trans_2"/>
    <property type="match status" value="1"/>
</dbReference>
<dbReference type="SMART" id="SM00490">
    <property type="entry name" value="HELICc"/>
    <property type="match status" value="1"/>
</dbReference>
<sequence length="1412" mass="156075">MNHFSSSTALELFPSEGARHVWQHILPQEASRSPLLMHGILALSGLDMACSDATSPMASQARTRALHHQQRGLALFQATLQDPAKADIYATFAFSIMLVILAFASAQAEPTFPSVDGILELFGLFRGNRTLAQMNWEAIKASHILALIDPGAEQQEYKMDPKLASYLEEFKDAQPDDTLKDAVAMLAETVHLSSGRLFDSKAIGRWPSMMEEAFMDRLKAHQPEALVVLAHYAIVMQAYRRRRWVGNWADILVEAVDQALSETDKNPSPTKHNREPLANISTRMQSPSPNHQQQQSHPARSDDGVEPLKATALPHPEFGQASPMRNPLKQQQQQQQPQRPQQRPQPSLFVPKKKPSPQQRQRQQQAFMSSAARQAQAGAAGGADALGSLPAPVDRRPFYLPGQKPQPIPVPVPGQVPAQASRQQTYGGNVQLPHASNPPYQRPFQHPTQSAQPVAKPTNAAPVTSYPPSRPQFSSLGANTYYQPYHPPKQVIDLTKNNDADDDGFDPDAALRQDSGKFGAPDPYMYVDAGQANDNIKNLLEGAFDDEEDKGSTRLRRRAKKAAQDEKEKEAKSLADKLAGLSVKEEKKDEHSKSAEPAGEDEEEEEDGTVEGLSVKLLPHQVDGVSWMIDKEIGQRKKNGVLPHGGILADDMGLGKTVQSVALILTNSRPPPDAKPERPKQKLPGKEVGKGTLVVAPLALIKQWEDEVKTKVLRSHALKVLVHHGPSRTKSSNELKKYDVVVTTYQTLTSEFAGSNMAVANGPRVGCFGVHWYRIMLDEAHSIKNRNAKSTLACCGLESWYRWCLTGTPMQNNLDELQSLIKFLRIKPYCELGNWKAQITQPMKAGRGGLAMKRLQFFLRAFMKRRTKDILKMDGALNFGGKPKGGEGLEKKSGGMQIVKREVLTVNCEFGPEEQAFYTKLQDRADKRLNEMMKEGQKTDYIGALVLLLRLRQACNHPHLIELAMNKDKDAMTTGGNTQSQQKSGGDGMDDLAALMGGVSVQADCEVCQAKLAPGEEKRCRECEEMCKEIRAKKGGKKGTQSKEKKEVKPKRKAHQLPDDSDEEEGEWIADGPEQKIDLGKAGGTDDEDAEGGGETLNSIDSERSLSDDEPDDTPSRARTHPRKPTAVPDSSEIEASDQEDHASDAESDDEGSFMGPSPGGKQKPSTKVRHLLRILHTETPEHKTIVFSQFTTMLDLIQPHLHQQGVRYVRYDGSMRNDAREAALHALRHDPKTRVLLCSLKCGSLGLNLTAASRVVILEPFWNPFVEEQAIDRVHRLNQTVDVKVFRLTVRNTVEERILALQERKRELAKAAIEGAGNKVGKLSMQEILGLFKHDAEHSAGGHDEDDREMWRKFGGEQRVLDGSADSPRTSIGGAGSEGGSGVGTTSDRRDRGLKPGKARYVEHDVYGRRW</sequence>
<feature type="compositionally biased region" description="Low complexity" evidence="4">
    <location>
        <begin position="330"/>
        <end position="346"/>
    </location>
</feature>